<dbReference type="GO" id="GO:0005737">
    <property type="term" value="C:cytoplasm"/>
    <property type="evidence" value="ECO:0007669"/>
    <property type="project" value="TreeGrafter"/>
</dbReference>
<evidence type="ECO:0000256" key="4">
    <source>
        <dbReference type="ARBA" id="ARBA00022989"/>
    </source>
</evidence>
<protein>
    <recommendedName>
        <fullName evidence="2">Delta(24)-sterol reductase</fullName>
        <ecNumber evidence="2">1.3.1.72</ecNumber>
    </recommendedName>
</protein>
<sequence>MEQHHTRSQALAQHVRRFYDRKQAFRVFHGGSTSTRRMVYNAATSIDTSSFDHVLSVDKESRLALVEPNVNMGKLVDATLPHGLIPAVVPEFASITVGGAFAGTAGESSSFRHGLFEDTVLRIEIILANGEIVNASDEERADLFHGSASAFGTLGVLTMLEVRLVPAKRYMQLALHPVTSSTNAVKKIEELTLEGSVEYLDGILYTPSSGVIMAGSLVDEVPSGHKAVRFSRRTDPWFYISDLDGKAFSALNHHFIPIKDYLFRYDRAAFWTAAWAFKYCYIQNWAFQRWLLDSIIKTPKMLHAFNKSGLANQYIVQDIAIPFDHIPEYINTIDKETGIWPLWLCPLKQIRSWPLRPTDPQVPDKLMNVGIWGPGSRDLVKFVEQNRHLETRARDLHGIKCLYAQVYSSEDEFWQMYDRASYEQLREKYDAHTLPAVYDKVGKNSAIEEIRRREGSKKEYYKGKAKDFWIVRGVYGAVCMLIEGGIQMKK</sequence>
<accession>A0A9P4MFJ1</accession>
<evidence type="ECO:0000256" key="1">
    <source>
        <dbReference type="ARBA" id="ARBA00004167"/>
    </source>
</evidence>
<evidence type="ECO:0000259" key="7">
    <source>
        <dbReference type="PROSITE" id="PS51387"/>
    </source>
</evidence>
<keyword evidence="5" id="KW-0560">Oxidoreductase</keyword>
<organism evidence="8 9">
    <name type="scientific">Myriangium duriaei CBS 260.36</name>
    <dbReference type="NCBI Taxonomy" id="1168546"/>
    <lineage>
        <taxon>Eukaryota</taxon>
        <taxon>Fungi</taxon>
        <taxon>Dikarya</taxon>
        <taxon>Ascomycota</taxon>
        <taxon>Pezizomycotina</taxon>
        <taxon>Dothideomycetes</taxon>
        <taxon>Dothideomycetidae</taxon>
        <taxon>Myriangiales</taxon>
        <taxon>Myriangiaceae</taxon>
        <taxon>Myriangium</taxon>
    </lineage>
</organism>
<evidence type="ECO:0000313" key="9">
    <source>
        <dbReference type="Proteomes" id="UP000799439"/>
    </source>
</evidence>
<dbReference type="Gene3D" id="3.30.465.10">
    <property type="match status" value="1"/>
</dbReference>
<dbReference type="GO" id="GO:0071949">
    <property type="term" value="F:FAD binding"/>
    <property type="evidence" value="ECO:0007669"/>
    <property type="project" value="InterPro"/>
</dbReference>
<reference evidence="8" key="1">
    <citation type="journal article" date="2020" name="Stud. Mycol.">
        <title>101 Dothideomycetes genomes: a test case for predicting lifestyles and emergence of pathogens.</title>
        <authorList>
            <person name="Haridas S."/>
            <person name="Albert R."/>
            <person name="Binder M."/>
            <person name="Bloem J."/>
            <person name="Labutti K."/>
            <person name="Salamov A."/>
            <person name="Andreopoulos B."/>
            <person name="Baker S."/>
            <person name="Barry K."/>
            <person name="Bills G."/>
            <person name="Bluhm B."/>
            <person name="Cannon C."/>
            <person name="Castanera R."/>
            <person name="Culley D."/>
            <person name="Daum C."/>
            <person name="Ezra D."/>
            <person name="Gonzalez J."/>
            <person name="Henrissat B."/>
            <person name="Kuo A."/>
            <person name="Liang C."/>
            <person name="Lipzen A."/>
            <person name="Lutzoni F."/>
            <person name="Magnuson J."/>
            <person name="Mondo S."/>
            <person name="Nolan M."/>
            <person name="Ohm R."/>
            <person name="Pangilinan J."/>
            <person name="Park H.-J."/>
            <person name="Ramirez L."/>
            <person name="Alfaro M."/>
            <person name="Sun H."/>
            <person name="Tritt A."/>
            <person name="Yoshinaga Y."/>
            <person name="Zwiers L.-H."/>
            <person name="Turgeon B."/>
            <person name="Goodwin S."/>
            <person name="Spatafora J."/>
            <person name="Crous P."/>
            <person name="Grigoriev I."/>
        </authorList>
    </citation>
    <scope>NUCLEOTIDE SEQUENCE</scope>
    <source>
        <strain evidence="8">CBS 260.36</strain>
    </source>
</reference>
<dbReference type="InterPro" id="IPR006094">
    <property type="entry name" value="Oxid_FAD_bind_N"/>
</dbReference>
<dbReference type="PROSITE" id="PS51387">
    <property type="entry name" value="FAD_PCMH"/>
    <property type="match status" value="1"/>
</dbReference>
<keyword evidence="9" id="KW-1185">Reference proteome</keyword>
<dbReference type="AlphaFoldDB" id="A0A9P4MFJ1"/>
<proteinExistence type="predicted"/>
<dbReference type="EC" id="1.3.1.72" evidence="2"/>
<feature type="domain" description="FAD-binding PCMH-type" evidence="7">
    <location>
        <begin position="1"/>
        <end position="167"/>
    </location>
</feature>
<evidence type="ECO:0000256" key="5">
    <source>
        <dbReference type="ARBA" id="ARBA00023002"/>
    </source>
</evidence>
<dbReference type="EMBL" id="ML996088">
    <property type="protein sequence ID" value="KAF2151213.1"/>
    <property type="molecule type" value="Genomic_DNA"/>
</dbReference>
<keyword evidence="4" id="KW-1133">Transmembrane helix</keyword>
<dbReference type="GO" id="GO:0000246">
    <property type="term" value="F:Delta24(24-1) sterol reductase activity"/>
    <property type="evidence" value="ECO:0007669"/>
    <property type="project" value="TreeGrafter"/>
</dbReference>
<dbReference type="Proteomes" id="UP000799439">
    <property type="component" value="Unassembled WGS sequence"/>
</dbReference>
<dbReference type="GO" id="GO:0050614">
    <property type="term" value="F:Delta24-sterol reductase activity"/>
    <property type="evidence" value="ECO:0007669"/>
    <property type="project" value="UniProtKB-EC"/>
</dbReference>
<dbReference type="InterPro" id="IPR016169">
    <property type="entry name" value="FAD-bd_PCMH_sub2"/>
</dbReference>
<dbReference type="InterPro" id="IPR036318">
    <property type="entry name" value="FAD-bd_PCMH-like_sf"/>
</dbReference>
<evidence type="ECO:0000313" key="8">
    <source>
        <dbReference type="EMBL" id="KAF2151213.1"/>
    </source>
</evidence>
<evidence type="ECO:0000256" key="2">
    <source>
        <dbReference type="ARBA" id="ARBA00012405"/>
    </source>
</evidence>
<evidence type="ECO:0000256" key="3">
    <source>
        <dbReference type="ARBA" id="ARBA00022692"/>
    </source>
</evidence>
<keyword evidence="3" id="KW-0812">Transmembrane</keyword>
<dbReference type="OrthoDB" id="415825at2759"/>
<dbReference type="PANTHER" id="PTHR10801:SF0">
    <property type="entry name" value="DELTA(24)-STEROL REDUCTASE"/>
    <property type="match status" value="1"/>
</dbReference>
<dbReference type="SUPFAM" id="SSF56176">
    <property type="entry name" value="FAD-binding/transporter-associated domain-like"/>
    <property type="match status" value="1"/>
</dbReference>
<evidence type="ECO:0000256" key="6">
    <source>
        <dbReference type="ARBA" id="ARBA00023136"/>
    </source>
</evidence>
<dbReference type="GO" id="GO:0008202">
    <property type="term" value="P:steroid metabolic process"/>
    <property type="evidence" value="ECO:0007669"/>
    <property type="project" value="TreeGrafter"/>
</dbReference>
<dbReference type="InterPro" id="IPR040165">
    <property type="entry name" value="Diminuto-like"/>
</dbReference>
<gene>
    <name evidence="8" type="ORF">K461DRAFT_227680</name>
</gene>
<keyword evidence="6" id="KW-0472">Membrane</keyword>
<dbReference type="Pfam" id="PF01565">
    <property type="entry name" value="FAD_binding_4"/>
    <property type="match status" value="1"/>
</dbReference>
<dbReference type="PANTHER" id="PTHR10801">
    <property type="entry name" value="24-DEHYDROCHOLESTEROL REDUCTASE"/>
    <property type="match status" value="1"/>
</dbReference>
<dbReference type="InterPro" id="IPR016166">
    <property type="entry name" value="FAD-bd_PCMH"/>
</dbReference>
<comment type="subcellular location">
    <subcellularLocation>
        <location evidence="1">Membrane</location>
        <topology evidence="1">Single-pass membrane protein</topology>
    </subcellularLocation>
</comment>
<dbReference type="GO" id="GO:0016020">
    <property type="term" value="C:membrane"/>
    <property type="evidence" value="ECO:0007669"/>
    <property type="project" value="UniProtKB-SubCell"/>
</dbReference>
<name>A0A9P4MFJ1_9PEZI</name>
<comment type="caution">
    <text evidence="8">The sequence shown here is derived from an EMBL/GenBank/DDBJ whole genome shotgun (WGS) entry which is preliminary data.</text>
</comment>